<sequence>MDLRKKSTGDILTDAYVQATNVQAKGMNKIGDALRDIVIANNRYCEITERKLDLIYN</sequence>
<keyword evidence="2" id="KW-1185">Reference proteome</keyword>
<dbReference type="AlphaFoldDB" id="A0A139WDV6"/>
<protein>
    <submittedName>
        <fullName evidence="1">Uncharacterized protein</fullName>
    </submittedName>
</protein>
<organism evidence="1 2">
    <name type="scientific">Tribolium castaneum</name>
    <name type="common">Red flour beetle</name>
    <dbReference type="NCBI Taxonomy" id="7070"/>
    <lineage>
        <taxon>Eukaryota</taxon>
        <taxon>Metazoa</taxon>
        <taxon>Ecdysozoa</taxon>
        <taxon>Arthropoda</taxon>
        <taxon>Hexapoda</taxon>
        <taxon>Insecta</taxon>
        <taxon>Pterygota</taxon>
        <taxon>Neoptera</taxon>
        <taxon>Endopterygota</taxon>
        <taxon>Coleoptera</taxon>
        <taxon>Polyphaga</taxon>
        <taxon>Cucujiformia</taxon>
        <taxon>Tenebrionidae</taxon>
        <taxon>Tenebrionidae incertae sedis</taxon>
        <taxon>Tribolium</taxon>
    </lineage>
</organism>
<evidence type="ECO:0000313" key="1">
    <source>
        <dbReference type="EMBL" id="KYB26021.1"/>
    </source>
</evidence>
<reference evidence="1 2" key="2">
    <citation type="journal article" date="2010" name="Nucleic Acids Res.">
        <title>BeetleBase in 2010: revisions to provide comprehensive genomic information for Tribolium castaneum.</title>
        <authorList>
            <person name="Kim H.S."/>
            <person name="Murphy T."/>
            <person name="Xia J."/>
            <person name="Caragea D."/>
            <person name="Park Y."/>
            <person name="Beeman R.W."/>
            <person name="Lorenzen M.D."/>
            <person name="Butcher S."/>
            <person name="Manak J.R."/>
            <person name="Brown S.J."/>
        </authorList>
    </citation>
    <scope>GENOME REANNOTATION</scope>
    <source>
        <strain evidence="1 2">Georgia GA2</strain>
    </source>
</reference>
<accession>A0A139WDV6</accession>
<evidence type="ECO:0000313" key="2">
    <source>
        <dbReference type="Proteomes" id="UP000007266"/>
    </source>
</evidence>
<reference evidence="1 2" key="1">
    <citation type="journal article" date="2008" name="Nature">
        <title>The genome of the model beetle and pest Tribolium castaneum.</title>
        <authorList>
            <consortium name="Tribolium Genome Sequencing Consortium"/>
            <person name="Richards S."/>
            <person name="Gibbs R.A."/>
            <person name="Weinstock G.M."/>
            <person name="Brown S.J."/>
            <person name="Denell R."/>
            <person name="Beeman R.W."/>
            <person name="Gibbs R."/>
            <person name="Beeman R.W."/>
            <person name="Brown S.J."/>
            <person name="Bucher G."/>
            <person name="Friedrich M."/>
            <person name="Grimmelikhuijzen C.J."/>
            <person name="Klingler M."/>
            <person name="Lorenzen M."/>
            <person name="Richards S."/>
            <person name="Roth S."/>
            <person name="Schroder R."/>
            <person name="Tautz D."/>
            <person name="Zdobnov E.M."/>
            <person name="Muzny D."/>
            <person name="Gibbs R.A."/>
            <person name="Weinstock G.M."/>
            <person name="Attaway T."/>
            <person name="Bell S."/>
            <person name="Buhay C.J."/>
            <person name="Chandrabose M.N."/>
            <person name="Chavez D."/>
            <person name="Clerk-Blankenburg K.P."/>
            <person name="Cree A."/>
            <person name="Dao M."/>
            <person name="Davis C."/>
            <person name="Chacko J."/>
            <person name="Dinh H."/>
            <person name="Dugan-Rocha S."/>
            <person name="Fowler G."/>
            <person name="Garner T.T."/>
            <person name="Garnes J."/>
            <person name="Gnirke A."/>
            <person name="Hawes A."/>
            <person name="Hernandez J."/>
            <person name="Hines S."/>
            <person name="Holder M."/>
            <person name="Hume J."/>
            <person name="Jhangiani S.N."/>
            <person name="Joshi V."/>
            <person name="Khan Z.M."/>
            <person name="Jackson L."/>
            <person name="Kovar C."/>
            <person name="Kowis A."/>
            <person name="Lee S."/>
            <person name="Lewis L.R."/>
            <person name="Margolis J."/>
            <person name="Morgan M."/>
            <person name="Nazareth L.V."/>
            <person name="Nguyen N."/>
            <person name="Okwuonu G."/>
            <person name="Parker D."/>
            <person name="Richards S."/>
            <person name="Ruiz S.J."/>
            <person name="Santibanez J."/>
            <person name="Savard J."/>
            <person name="Scherer S.E."/>
            <person name="Schneider B."/>
            <person name="Sodergren E."/>
            <person name="Tautz D."/>
            <person name="Vattahil S."/>
            <person name="Villasana D."/>
            <person name="White C.S."/>
            <person name="Wright R."/>
            <person name="Park Y."/>
            <person name="Beeman R.W."/>
            <person name="Lord J."/>
            <person name="Oppert B."/>
            <person name="Lorenzen M."/>
            <person name="Brown S."/>
            <person name="Wang L."/>
            <person name="Savard J."/>
            <person name="Tautz D."/>
            <person name="Richards S."/>
            <person name="Weinstock G."/>
            <person name="Gibbs R.A."/>
            <person name="Liu Y."/>
            <person name="Worley K."/>
            <person name="Weinstock G."/>
            <person name="Elsik C.G."/>
            <person name="Reese J.T."/>
            <person name="Elhaik E."/>
            <person name="Landan G."/>
            <person name="Graur D."/>
            <person name="Arensburger P."/>
            <person name="Atkinson P."/>
            <person name="Beeman R.W."/>
            <person name="Beidler J."/>
            <person name="Brown S.J."/>
            <person name="Demuth J.P."/>
            <person name="Drury D.W."/>
            <person name="Du Y.Z."/>
            <person name="Fujiwara H."/>
            <person name="Lorenzen M."/>
            <person name="Maselli V."/>
            <person name="Osanai M."/>
            <person name="Park Y."/>
            <person name="Robertson H.M."/>
            <person name="Tu Z."/>
            <person name="Wang J.J."/>
            <person name="Wang S."/>
            <person name="Richards S."/>
            <person name="Song H."/>
            <person name="Zhang L."/>
            <person name="Sodergren E."/>
            <person name="Werner D."/>
            <person name="Stanke M."/>
            <person name="Morgenstern B."/>
            <person name="Solovyev V."/>
            <person name="Kosarev P."/>
            <person name="Brown G."/>
            <person name="Chen H.C."/>
            <person name="Ermolaeva O."/>
            <person name="Hlavina W."/>
            <person name="Kapustin Y."/>
            <person name="Kiryutin B."/>
            <person name="Kitts P."/>
            <person name="Maglott D."/>
            <person name="Pruitt K."/>
            <person name="Sapojnikov V."/>
            <person name="Souvorov A."/>
            <person name="Mackey A.J."/>
            <person name="Waterhouse R.M."/>
            <person name="Wyder S."/>
            <person name="Zdobnov E.M."/>
            <person name="Zdobnov E.M."/>
            <person name="Wyder S."/>
            <person name="Kriventseva E.V."/>
            <person name="Kadowaki T."/>
            <person name="Bork P."/>
            <person name="Aranda M."/>
            <person name="Bao R."/>
            <person name="Beermann A."/>
            <person name="Berns N."/>
            <person name="Bolognesi R."/>
            <person name="Bonneton F."/>
            <person name="Bopp D."/>
            <person name="Brown S.J."/>
            <person name="Bucher G."/>
            <person name="Butts T."/>
            <person name="Chaumot A."/>
            <person name="Denell R.E."/>
            <person name="Ferrier D.E."/>
            <person name="Friedrich M."/>
            <person name="Gordon C.M."/>
            <person name="Jindra M."/>
            <person name="Klingler M."/>
            <person name="Lan Q."/>
            <person name="Lattorff H.M."/>
            <person name="Laudet V."/>
            <person name="von Levetsow C."/>
            <person name="Liu Z."/>
            <person name="Lutz R."/>
            <person name="Lynch J.A."/>
            <person name="da Fonseca R.N."/>
            <person name="Posnien N."/>
            <person name="Reuter R."/>
            <person name="Roth S."/>
            <person name="Savard J."/>
            <person name="Schinko J.B."/>
            <person name="Schmitt C."/>
            <person name="Schoppmeier M."/>
            <person name="Schroder R."/>
            <person name="Shippy T.D."/>
            <person name="Simonnet F."/>
            <person name="Marques-Souza H."/>
            <person name="Tautz D."/>
            <person name="Tomoyasu Y."/>
            <person name="Trauner J."/>
            <person name="Van der Zee M."/>
            <person name="Vervoort M."/>
            <person name="Wittkopp N."/>
            <person name="Wimmer E.A."/>
            <person name="Yang X."/>
            <person name="Jones A.K."/>
            <person name="Sattelle D.B."/>
            <person name="Ebert P.R."/>
            <person name="Nelson D."/>
            <person name="Scott J.G."/>
            <person name="Beeman R.W."/>
            <person name="Muthukrishnan S."/>
            <person name="Kramer K.J."/>
            <person name="Arakane Y."/>
            <person name="Beeman R.W."/>
            <person name="Zhu Q."/>
            <person name="Hogenkamp D."/>
            <person name="Dixit R."/>
            <person name="Oppert B."/>
            <person name="Jiang H."/>
            <person name="Zou Z."/>
            <person name="Marshall J."/>
            <person name="Elpidina E."/>
            <person name="Vinokurov K."/>
            <person name="Oppert C."/>
            <person name="Zou Z."/>
            <person name="Evans J."/>
            <person name="Lu Z."/>
            <person name="Zhao P."/>
            <person name="Sumathipala N."/>
            <person name="Altincicek B."/>
            <person name="Vilcinskas A."/>
            <person name="Williams M."/>
            <person name="Hultmark D."/>
            <person name="Hetru C."/>
            <person name="Jiang H."/>
            <person name="Grimmelikhuijzen C.J."/>
            <person name="Hauser F."/>
            <person name="Cazzamali G."/>
            <person name="Williamson M."/>
            <person name="Park Y."/>
            <person name="Li B."/>
            <person name="Tanaka Y."/>
            <person name="Predel R."/>
            <person name="Neupert S."/>
            <person name="Schachtner J."/>
            <person name="Verleyen P."/>
            <person name="Raible F."/>
            <person name="Bork P."/>
            <person name="Friedrich M."/>
            <person name="Walden K.K."/>
            <person name="Robertson H.M."/>
            <person name="Angeli S."/>
            <person name="Foret S."/>
            <person name="Bucher G."/>
            <person name="Schuetz S."/>
            <person name="Maleszka R."/>
            <person name="Wimmer E.A."/>
            <person name="Beeman R.W."/>
            <person name="Lorenzen M."/>
            <person name="Tomoyasu Y."/>
            <person name="Miller S.C."/>
            <person name="Grossmann D."/>
            <person name="Bucher G."/>
        </authorList>
    </citation>
    <scope>NUCLEOTIDE SEQUENCE [LARGE SCALE GENOMIC DNA]</scope>
    <source>
        <strain evidence="1 2">Georgia GA2</strain>
    </source>
</reference>
<dbReference type="Proteomes" id="UP000007266">
    <property type="component" value="Linkage group 8"/>
</dbReference>
<proteinExistence type="predicted"/>
<name>A0A139WDV6_TRICA</name>
<dbReference type="InParanoid" id="A0A139WDV6"/>
<dbReference type="EMBL" id="KQ971357">
    <property type="protein sequence ID" value="KYB26021.1"/>
    <property type="molecule type" value="Genomic_DNA"/>
</dbReference>
<gene>
    <name evidence="1" type="primary">AUGUSTUS-3.0.2_33923</name>
    <name evidence="1" type="ORF">TcasGA2_TC033923</name>
</gene>